<dbReference type="Proteomes" id="UP001383192">
    <property type="component" value="Unassembled WGS sequence"/>
</dbReference>
<dbReference type="PROSITE" id="PS50181">
    <property type="entry name" value="FBOX"/>
    <property type="match status" value="1"/>
</dbReference>
<dbReference type="Pfam" id="PF00646">
    <property type="entry name" value="F-box"/>
    <property type="match status" value="1"/>
</dbReference>
<protein>
    <recommendedName>
        <fullName evidence="2">F-box domain-containing protein</fullName>
    </recommendedName>
</protein>
<dbReference type="AlphaFoldDB" id="A0AAW0DUW7"/>
<comment type="caution">
    <text evidence="3">The sequence shown here is derived from an EMBL/GenBank/DDBJ whole genome shotgun (WGS) entry which is preliminary data.</text>
</comment>
<proteinExistence type="predicted"/>
<accession>A0AAW0DUW7</accession>
<feature type="region of interest" description="Disordered" evidence="1">
    <location>
        <begin position="1"/>
        <end position="21"/>
    </location>
</feature>
<dbReference type="EMBL" id="JAYKXP010000006">
    <property type="protein sequence ID" value="KAK7056954.1"/>
    <property type="molecule type" value="Genomic_DNA"/>
</dbReference>
<reference evidence="3 4" key="1">
    <citation type="submission" date="2024-01" db="EMBL/GenBank/DDBJ databases">
        <title>A draft genome for a cacao thread blight-causing isolate of Paramarasmius palmivorus.</title>
        <authorList>
            <person name="Baruah I.K."/>
            <person name="Bukari Y."/>
            <person name="Amoako-Attah I."/>
            <person name="Meinhardt L.W."/>
            <person name="Bailey B.A."/>
            <person name="Cohen S.P."/>
        </authorList>
    </citation>
    <scope>NUCLEOTIDE SEQUENCE [LARGE SCALE GENOMIC DNA]</scope>
    <source>
        <strain evidence="3 4">GH-12</strain>
    </source>
</reference>
<dbReference type="SUPFAM" id="SSF81383">
    <property type="entry name" value="F-box domain"/>
    <property type="match status" value="1"/>
</dbReference>
<evidence type="ECO:0000256" key="1">
    <source>
        <dbReference type="SAM" id="MobiDB-lite"/>
    </source>
</evidence>
<feature type="compositionally biased region" description="Basic and acidic residues" evidence="1">
    <location>
        <begin position="1"/>
        <end position="16"/>
    </location>
</feature>
<evidence type="ECO:0000259" key="2">
    <source>
        <dbReference type="PROSITE" id="PS50181"/>
    </source>
</evidence>
<dbReference type="InterPro" id="IPR001810">
    <property type="entry name" value="F-box_dom"/>
</dbReference>
<sequence length="173" mass="19909">MAATKRKDPETKDPPARKRRKTLQSIVEMPIDILYEIFSHLHPNDLLRLSWATKALREILMSRTSASVWKASREEIGFDDSMIPTFCDLNEPTLAKMLFCPICTYCGTVKATQITWNAFSRVCKDCSYANFATPYVMREIKKIPIHPQFPTELWDTLPYTLNDAIGSVDFRTL</sequence>
<dbReference type="CDD" id="cd09917">
    <property type="entry name" value="F-box_SF"/>
    <property type="match status" value="1"/>
</dbReference>
<organism evidence="3 4">
    <name type="scientific">Paramarasmius palmivorus</name>
    <dbReference type="NCBI Taxonomy" id="297713"/>
    <lineage>
        <taxon>Eukaryota</taxon>
        <taxon>Fungi</taxon>
        <taxon>Dikarya</taxon>
        <taxon>Basidiomycota</taxon>
        <taxon>Agaricomycotina</taxon>
        <taxon>Agaricomycetes</taxon>
        <taxon>Agaricomycetidae</taxon>
        <taxon>Agaricales</taxon>
        <taxon>Marasmiineae</taxon>
        <taxon>Marasmiaceae</taxon>
        <taxon>Paramarasmius</taxon>
    </lineage>
</organism>
<evidence type="ECO:0000313" key="3">
    <source>
        <dbReference type="EMBL" id="KAK7056954.1"/>
    </source>
</evidence>
<name>A0AAW0DUW7_9AGAR</name>
<feature type="domain" description="F-box" evidence="2">
    <location>
        <begin position="23"/>
        <end position="72"/>
    </location>
</feature>
<keyword evidence="4" id="KW-1185">Reference proteome</keyword>
<evidence type="ECO:0000313" key="4">
    <source>
        <dbReference type="Proteomes" id="UP001383192"/>
    </source>
</evidence>
<gene>
    <name evidence="3" type="ORF">VNI00_002672</name>
</gene>
<dbReference type="InterPro" id="IPR036047">
    <property type="entry name" value="F-box-like_dom_sf"/>
</dbReference>